<gene>
    <name evidence="2" type="ORF">PAPOLLO_LOCUS1766</name>
</gene>
<feature type="chain" id="PRO_5035838560" evidence="1">
    <location>
        <begin position="18"/>
        <end position="90"/>
    </location>
</feature>
<comment type="caution">
    <text evidence="2">The sequence shown here is derived from an EMBL/GenBank/DDBJ whole genome shotgun (WGS) entry which is preliminary data.</text>
</comment>
<keyword evidence="3" id="KW-1185">Reference proteome</keyword>
<dbReference type="PROSITE" id="PS60019">
    <property type="entry name" value="I_CONOTOXIN"/>
    <property type="match status" value="1"/>
</dbReference>
<proteinExistence type="predicted"/>
<keyword evidence="1" id="KW-0732">Signal</keyword>
<evidence type="ECO:0000256" key="1">
    <source>
        <dbReference type="SAM" id="SignalP"/>
    </source>
</evidence>
<dbReference type="AlphaFoldDB" id="A0A8S3W3X0"/>
<sequence length="90" mass="10159">MQFCFVLIYLFVIVVRAQDCKVRGKKCGDDEQCCGGCCFDGECVDTYRSCLTPFDVCKDHPCVGEENCFAYKPPECRGCDPLPLCRLKEP</sequence>
<dbReference type="Proteomes" id="UP000691718">
    <property type="component" value="Unassembled WGS sequence"/>
</dbReference>
<evidence type="ECO:0000313" key="3">
    <source>
        <dbReference type="Proteomes" id="UP000691718"/>
    </source>
</evidence>
<name>A0A8S3W3X0_PARAO</name>
<dbReference type="EMBL" id="CAJQZP010000117">
    <property type="protein sequence ID" value="CAG4939228.1"/>
    <property type="molecule type" value="Genomic_DNA"/>
</dbReference>
<evidence type="ECO:0000313" key="2">
    <source>
        <dbReference type="EMBL" id="CAG4939228.1"/>
    </source>
</evidence>
<dbReference type="InterPro" id="IPR013141">
    <property type="entry name" value="Conotoxin-I_CS"/>
</dbReference>
<feature type="signal peptide" evidence="1">
    <location>
        <begin position="1"/>
        <end position="17"/>
    </location>
</feature>
<organism evidence="2 3">
    <name type="scientific">Parnassius apollo</name>
    <name type="common">Apollo butterfly</name>
    <name type="synonym">Papilio apollo</name>
    <dbReference type="NCBI Taxonomy" id="110799"/>
    <lineage>
        <taxon>Eukaryota</taxon>
        <taxon>Metazoa</taxon>
        <taxon>Ecdysozoa</taxon>
        <taxon>Arthropoda</taxon>
        <taxon>Hexapoda</taxon>
        <taxon>Insecta</taxon>
        <taxon>Pterygota</taxon>
        <taxon>Neoptera</taxon>
        <taxon>Endopterygota</taxon>
        <taxon>Lepidoptera</taxon>
        <taxon>Glossata</taxon>
        <taxon>Ditrysia</taxon>
        <taxon>Papilionoidea</taxon>
        <taxon>Papilionidae</taxon>
        <taxon>Parnassiinae</taxon>
        <taxon>Parnassini</taxon>
        <taxon>Parnassius</taxon>
        <taxon>Parnassius</taxon>
    </lineage>
</organism>
<dbReference type="OrthoDB" id="7345212at2759"/>
<accession>A0A8S3W3X0</accession>
<reference evidence="2" key="1">
    <citation type="submission" date="2021-04" db="EMBL/GenBank/DDBJ databases">
        <authorList>
            <person name="Tunstrom K."/>
        </authorList>
    </citation>
    <scope>NUCLEOTIDE SEQUENCE</scope>
</reference>
<protein>
    <submittedName>
        <fullName evidence="2">(apollo) hypothetical protein</fullName>
    </submittedName>
</protein>